<dbReference type="Gene3D" id="2.160.20.10">
    <property type="entry name" value="Single-stranded right-handed beta-helix, Pectin lyase-like"/>
    <property type="match status" value="2"/>
</dbReference>
<dbReference type="InterPro" id="IPR039448">
    <property type="entry name" value="Beta_helix"/>
</dbReference>
<dbReference type="OrthoDB" id="5946820at2759"/>
<evidence type="ECO:0000313" key="4">
    <source>
        <dbReference type="Proteomes" id="UP000275408"/>
    </source>
</evidence>
<organism evidence="3 4">
    <name type="scientific">Pocillopora damicornis</name>
    <name type="common">Cauliflower coral</name>
    <name type="synonym">Millepora damicornis</name>
    <dbReference type="NCBI Taxonomy" id="46731"/>
    <lineage>
        <taxon>Eukaryota</taxon>
        <taxon>Metazoa</taxon>
        <taxon>Cnidaria</taxon>
        <taxon>Anthozoa</taxon>
        <taxon>Hexacorallia</taxon>
        <taxon>Scleractinia</taxon>
        <taxon>Astrocoeniina</taxon>
        <taxon>Pocilloporidae</taxon>
        <taxon>Pocillopora</taxon>
    </lineage>
</organism>
<evidence type="ECO:0000313" key="3">
    <source>
        <dbReference type="EMBL" id="RMX46234.1"/>
    </source>
</evidence>
<evidence type="ECO:0000259" key="2">
    <source>
        <dbReference type="Pfam" id="PF13229"/>
    </source>
</evidence>
<comment type="caution">
    <text evidence="3">The sequence shown here is derived from an EMBL/GenBank/DDBJ whole genome shotgun (WGS) entry which is preliminary data.</text>
</comment>
<accession>A0A3M6TY62</accession>
<reference evidence="3 4" key="1">
    <citation type="journal article" date="2018" name="Sci. Rep.">
        <title>Comparative analysis of the Pocillopora damicornis genome highlights role of immune system in coral evolution.</title>
        <authorList>
            <person name="Cunning R."/>
            <person name="Bay R.A."/>
            <person name="Gillette P."/>
            <person name="Baker A.C."/>
            <person name="Traylor-Knowles N."/>
        </authorList>
    </citation>
    <scope>NUCLEOTIDE SEQUENCE [LARGE SCALE GENOMIC DNA]</scope>
    <source>
        <strain evidence="3">RSMAS</strain>
        <tissue evidence="3">Whole animal</tissue>
    </source>
</reference>
<dbReference type="InterPro" id="IPR011050">
    <property type="entry name" value="Pectin_lyase_fold/virulence"/>
</dbReference>
<dbReference type="PANTHER" id="PTHR36453">
    <property type="entry name" value="SECRETED PROTEIN-RELATED"/>
    <property type="match status" value="1"/>
</dbReference>
<keyword evidence="1" id="KW-0812">Transmembrane</keyword>
<name>A0A3M6TY62_POCDA</name>
<keyword evidence="1" id="KW-1133">Transmembrane helix</keyword>
<sequence length="794" mass="89090">MQYRAGLKTVEFLIRKVQGRFFSKLGRRKKFSKILSLKRKYFWSGQLHSLARPKVLALRTTGTTFHLNKMEVFMLIAIYAVLPMCVSSTIYYVDAGSKGSDSNTGQTTDKPFKTIRTCIDALSSAGDECHIRAGRYHEPQFPIANKKGSLSQPIIIRGYGNENPVIDGTIPLKPRGSSSWVRGSDGIYSAQINQEIWQLFVGEEMMTNARWPNALWSDKTVFKNSHWAKSASSSTRGTMVDNGVKDLAGSRLNVTGAMAVLNIGSFNTFTAKVESHVPGRSSFTYKDTFGSIKFKPASNQYFLEDKLEFLDNDGEWFFNQSTKTVYVKTPDGATPAGRIRGKVQTYAFTISNCEYLQFKQLTFFGTTFKTLPTSRRRVIGNLTFDSINFNFPSYSKRMLGVTDPPLWTFIRASRRRSFELINSTFYGTDGLALEYYGDGVLLKNNLFEYNDWSVTLKQTQNGGFGTVISLGPNDNFTRNTLRYNGAAHGYRPNGPNPLVELNHIHHQCWGNLQHDGAGIQFQIPSQTNATCQKNWVHTSPKPGLRFDAAKPPRVGTNGTMKENVIWKCGGIIVKGNYHHVLNNLLFHKGTGASPAPGCTLCVRKYFPSRPLVEMNQKTVIRQNAADVANGGRSSWPLPGIVTKNVIGPVRPEVMDADNLDFRPRVTSKYNADSVGPYRYDPRNRFYWIPGRQLYKADTPVPPNGSTTVKFDRDAVMWLNAYKASIHHVYFGTDRANVASATPASDEHKERIIDNGNVHYLTESLLKGSTYYWRVDAVITAATTHKGDVWTFQTE</sequence>
<evidence type="ECO:0000256" key="1">
    <source>
        <dbReference type="SAM" id="Phobius"/>
    </source>
</evidence>
<proteinExistence type="predicted"/>
<keyword evidence="4" id="KW-1185">Reference proteome</keyword>
<dbReference type="EMBL" id="RCHS01002706">
    <property type="protein sequence ID" value="RMX46234.1"/>
    <property type="molecule type" value="Genomic_DNA"/>
</dbReference>
<dbReference type="Proteomes" id="UP000275408">
    <property type="component" value="Unassembled WGS sequence"/>
</dbReference>
<gene>
    <name evidence="3" type="ORF">pdam_00018145</name>
</gene>
<dbReference type="SUPFAM" id="SSF51126">
    <property type="entry name" value="Pectin lyase-like"/>
    <property type="match status" value="1"/>
</dbReference>
<dbReference type="AlphaFoldDB" id="A0A3M6TY62"/>
<keyword evidence="1" id="KW-0472">Membrane</keyword>
<dbReference type="PANTHER" id="PTHR36453:SF1">
    <property type="entry name" value="RIGHT HANDED BETA HELIX DOMAIN-CONTAINING PROTEIN"/>
    <property type="match status" value="1"/>
</dbReference>
<protein>
    <recommendedName>
        <fullName evidence="2">Right handed beta helix domain-containing protein</fullName>
    </recommendedName>
</protein>
<dbReference type="Pfam" id="PF13229">
    <property type="entry name" value="Beta_helix"/>
    <property type="match status" value="1"/>
</dbReference>
<dbReference type="InterPro" id="IPR012334">
    <property type="entry name" value="Pectin_lyas_fold"/>
</dbReference>
<feature type="transmembrane region" description="Helical" evidence="1">
    <location>
        <begin position="72"/>
        <end position="93"/>
    </location>
</feature>
<feature type="domain" description="Right handed beta helix" evidence="2">
    <location>
        <begin position="415"/>
        <end position="583"/>
    </location>
</feature>